<dbReference type="EnsemblPlants" id="AES96493">
    <property type="protein sequence ID" value="AES96493"/>
    <property type="gene ID" value="MTR_5g037780"/>
</dbReference>
<protein>
    <submittedName>
        <fullName evidence="2">Nodule Cysteine-Rich (NCR) secreted peptide</fullName>
    </submittedName>
</protein>
<sequence>MTKLQKLVYATILLHSLFLIVIDTTNGLKCGPLEILRCTLKGCYCEGLGEVLDCIPPDIMKCTSNGCNCYSEGWSYKHPS</sequence>
<proteinExistence type="predicted"/>
<keyword evidence="1" id="KW-0732">Signal</keyword>
<reference evidence="2 4" key="1">
    <citation type="journal article" date="2011" name="Nature">
        <title>The Medicago genome provides insight into the evolution of rhizobial symbioses.</title>
        <authorList>
            <person name="Young N.D."/>
            <person name="Debelle F."/>
            <person name="Oldroyd G.E."/>
            <person name="Geurts R."/>
            <person name="Cannon S.B."/>
            <person name="Udvardi M.K."/>
            <person name="Benedito V.A."/>
            <person name="Mayer K.F."/>
            <person name="Gouzy J."/>
            <person name="Schoof H."/>
            <person name="Van de Peer Y."/>
            <person name="Proost S."/>
            <person name="Cook D.R."/>
            <person name="Meyers B.C."/>
            <person name="Spannagl M."/>
            <person name="Cheung F."/>
            <person name="De Mita S."/>
            <person name="Krishnakumar V."/>
            <person name="Gundlach H."/>
            <person name="Zhou S."/>
            <person name="Mudge J."/>
            <person name="Bharti A.K."/>
            <person name="Murray J.D."/>
            <person name="Naoumkina M.A."/>
            <person name="Rosen B."/>
            <person name="Silverstein K.A."/>
            <person name="Tang H."/>
            <person name="Rombauts S."/>
            <person name="Zhao P.X."/>
            <person name="Zhou P."/>
            <person name="Barbe V."/>
            <person name="Bardou P."/>
            <person name="Bechner M."/>
            <person name="Bellec A."/>
            <person name="Berger A."/>
            <person name="Berges H."/>
            <person name="Bidwell S."/>
            <person name="Bisseling T."/>
            <person name="Choisne N."/>
            <person name="Couloux A."/>
            <person name="Denny R."/>
            <person name="Deshpande S."/>
            <person name="Dai X."/>
            <person name="Doyle J.J."/>
            <person name="Dudez A.M."/>
            <person name="Farmer A.D."/>
            <person name="Fouteau S."/>
            <person name="Franken C."/>
            <person name="Gibelin C."/>
            <person name="Gish J."/>
            <person name="Goldstein S."/>
            <person name="Gonzalez A.J."/>
            <person name="Green P.J."/>
            <person name="Hallab A."/>
            <person name="Hartog M."/>
            <person name="Hua A."/>
            <person name="Humphray S.J."/>
            <person name="Jeong D.H."/>
            <person name="Jing Y."/>
            <person name="Jocker A."/>
            <person name="Kenton S.M."/>
            <person name="Kim D.J."/>
            <person name="Klee K."/>
            <person name="Lai H."/>
            <person name="Lang C."/>
            <person name="Lin S."/>
            <person name="Macmil S.L."/>
            <person name="Magdelenat G."/>
            <person name="Matthews L."/>
            <person name="McCorrison J."/>
            <person name="Monaghan E.L."/>
            <person name="Mun J.H."/>
            <person name="Najar F.Z."/>
            <person name="Nicholson C."/>
            <person name="Noirot C."/>
            <person name="O'Bleness M."/>
            <person name="Paule C.R."/>
            <person name="Poulain J."/>
            <person name="Prion F."/>
            <person name="Qin B."/>
            <person name="Qu C."/>
            <person name="Retzel E.F."/>
            <person name="Riddle C."/>
            <person name="Sallet E."/>
            <person name="Samain S."/>
            <person name="Samson N."/>
            <person name="Sanders I."/>
            <person name="Saurat O."/>
            <person name="Scarpelli C."/>
            <person name="Schiex T."/>
            <person name="Segurens B."/>
            <person name="Severin A.J."/>
            <person name="Sherrier D.J."/>
            <person name="Shi R."/>
            <person name="Sims S."/>
            <person name="Singer S.R."/>
            <person name="Sinharoy S."/>
            <person name="Sterck L."/>
            <person name="Viollet A."/>
            <person name="Wang B.B."/>
            <person name="Wang K."/>
            <person name="Wang M."/>
            <person name="Wang X."/>
            <person name="Warfsmann J."/>
            <person name="Weissenbach J."/>
            <person name="White D.D."/>
            <person name="White J.D."/>
            <person name="Wiley G.B."/>
            <person name="Wincker P."/>
            <person name="Xing Y."/>
            <person name="Yang L."/>
            <person name="Yao Z."/>
            <person name="Ying F."/>
            <person name="Zhai J."/>
            <person name="Zhou L."/>
            <person name="Zuber A."/>
            <person name="Denarie J."/>
            <person name="Dixon R.A."/>
            <person name="May G.D."/>
            <person name="Schwartz D.C."/>
            <person name="Rogers J."/>
            <person name="Quetier F."/>
            <person name="Town C.D."/>
            <person name="Roe B.A."/>
        </authorList>
    </citation>
    <scope>NUCLEOTIDE SEQUENCE [LARGE SCALE GENOMIC DNA]</scope>
    <source>
        <strain evidence="2">A17</strain>
        <strain evidence="3 4">cv. Jemalong A17</strain>
    </source>
</reference>
<keyword evidence="4" id="KW-1185">Reference proteome</keyword>
<feature type="chain" id="PRO_5014573434" evidence="1">
    <location>
        <begin position="28"/>
        <end position="80"/>
    </location>
</feature>
<dbReference type="Proteomes" id="UP000002051">
    <property type="component" value="Chromosome 5"/>
</dbReference>
<dbReference type="EMBL" id="CM001221">
    <property type="protein sequence ID" value="AES96493.1"/>
    <property type="molecule type" value="Genomic_DNA"/>
</dbReference>
<organism evidence="2 4">
    <name type="scientific">Medicago truncatula</name>
    <name type="common">Barrel medic</name>
    <name type="synonym">Medicago tribuloides</name>
    <dbReference type="NCBI Taxonomy" id="3880"/>
    <lineage>
        <taxon>Eukaryota</taxon>
        <taxon>Viridiplantae</taxon>
        <taxon>Streptophyta</taxon>
        <taxon>Embryophyta</taxon>
        <taxon>Tracheophyta</taxon>
        <taxon>Spermatophyta</taxon>
        <taxon>Magnoliopsida</taxon>
        <taxon>eudicotyledons</taxon>
        <taxon>Gunneridae</taxon>
        <taxon>Pentapetalae</taxon>
        <taxon>rosids</taxon>
        <taxon>fabids</taxon>
        <taxon>Fabales</taxon>
        <taxon>Fabaceae</taxon>
        <taxon>Papilionoideae</taxon>
        <taxon>50 kb inversion clade</taxon>
        <taxon>NPAAA clade</taxon>
        <taxon>Hologalegina</taxon>
        <taxon>IRL clade</taxon>
        <taxon>Trifolieae</taxon>
        <taxon>Medicago</taxon>
    </lineage>
</organism>
<evidence type="ECO:0000313" key="4">
    <source>
        <dbReference type="Proteomes" id="UP000002051"/>
    </source>
</evidence>
<reference evidence="3" key="3">
    <citation type="submission" date="2015-04" db="UniProtKB">
        <authorList>
            <consortium name="EnsemblPlants"/>
        </authorList>
    </citation>
    <scope>IDENTIFICATION</scope>
    <source>
        <strain evidence="3">cv. Jemalong A17</strain>
    </source>
</reference>
<reference evidence="2 4" key="2">
    <citation type="journal article" date="2014" name="BMC Genomics">
        <title>An improved genome release (version Mt4.0) for the model legume Medicago truncatula.</title>
        <authorList>
            <person name="Tang H."/>
            <person name="Krishnakumar V."/>
            <person name="Bidwell S."/>
            <person name="Rosen B."/>
            <person name="Chan A."/>
            <person name="Zhou S."/>
            <person name="Gentzbittel L."/>
            <person name="Childs K.L."/>
            <person name="Yandell M."/>
            <person name="Gundlach H."/>
            <person name="Mayer K.F."/>
            <person name="Schwartz D.C."/>
            <person name="Town C.D."/>
        </authorList>
    </citation>
    <scope>GENOME REANNOTATION</scope>
    <source>
        <strain evidence="3 4">cv. Jemalong A17</strain>
    </source>
</reference>
<evidence type="ECO:0000313" key="2">
    <source>
        <dbReference type="EMBL" id="AES96493.1"/>
    </source>
</evidence>
<gene>
    <name evidence="2" type="ordered locus">MTR_5g037780</name>
</gene>
<evidence type="ECO:0000256" key="1">
    <source>
        <dbReference type="SAM" id="SignalP"/>
    </source>
</evidence>
<dbReference type="AlphaFoldDB" id="G7K8E1"/>
<feature type="signal peptide" evidence="1">
    <location>
        <begin position="1"/>
        <end position="27"/>
    </location>
</feature>
<accession>G7K8E1</accession>
<evidence type="ECO:0000313" key="3">
    <source>
        <dbReference type="EnsemblPlants" id="AES96493"/>
    </source>
</evidence>
<dbReference type="PaxDb" id="3880-AES96493"/>
<name>G7K8E1_MEDTR</name>
<dbReference type="HOGENOM" id="CLU_2593415_0_0_1"/>